<protein>
    <submittedName>
        <fullName evidence="2">Uncharacterized protein</fullName>
    </submittedName>
</protein>
<evidence type="ECO:0000256" key="1">
    <source>
        <dbReference type="SAM" id="MobiDB-lite"/>
    </source>
</evidence>
<dbReference type="AlphaFoldDB" id="D0P129"/>
<dbReference type="InParanoid" id="D0P129"/>
<dbReference type="KEGG" id="pif:PITG_20071"/>
<dbReference type="VEuPathDB" id="FungiDB:PITG_20071"/>
<gene>
    <name evidence="2" type="ORF">PITG_20071</name>
</gene>
<evidence type="ECO:0000313" key="2">
    <source>
        <dbReference type="EMBL" id="EEY53744.1"/>
    </source>
</evidence>
<organism evidence="2 3">
    <name type="scientific">Phytophthora infestans (strain T30-4)</name>
    <name type="common">Potato late blight agent</name>
    <dbReference type="NCBI Taxonomy" id="403677"/>
    <lineage>
        <taxon>Eukaryota</taxon>
        <taxon>Sar</taxon>
        <taxon>Stramenopiles</taxon>
        <taxon>Oomycota</taxon>
        <taxon>Peronosporomycetes</taxon>
        <taxon>Peronosporales</taxon>
        <taxon>Peronosporaceae</taxon>
        <taxon>Phytophthora</taxon>
    </lineage>
</organism>
<accession>D0P129</accession>
<dbReference type="GeneID" id="9470041"/>
<feature type="region of interest" description="Disordered" evidence="1">
    <location>
        <begin position="22"/>
        <end position="44"/>
    </location>
</feature>
<name>D0P129_PHYIT</name>
<evidence type="ECO:0000313" key="3">
    <source>
        <dbReference type="Proteomes" id="UP000006643"/>
    </source>
</evidence>
<sequence length="70" mass="7620">MVESATDVCFLDAQAITEQFNSSTAPDTDFASEVSPDQSASEEDKALVQLARTYTERGSKVAWSEVAKKM</sequence>
<keyword evidence="3" id="KW-1185">Reference proteome</keyword>
<dbReference type="EMBL" id="DS028234">
    <property type="protein sequence ID" value="EEY53744.1"/>
    <property type="molecule type" value="Genomic_DNA"/>
</dbReference>
<dbReference type="Proteomes" id="UP000006643">
    <property type="component" value="Unassembled WGS sequence"/>
</dbReference>
<dbReference type="HOGENOM" id="CLU_2763342_0_0_1"/>
<proteinExistence type="predicted"/>
<reference evidence="3" key="1">
    <citation type="journal article" date="2009" name="Nature">
        <title>Genome sequence and analysis of the Irish potato famine pathogen Phytophthora infestans.</title>
        <authorList>
            <consortium name="The Broad Institute Genome Sequencing Platform"/>
            <person name="Haas B.J."/>
            <person name="Kamoun S."/>
            <person name="Zody M.C."/>
            <person name="Jiang R.H."/>
            <person name="Handsaker R.E."/>
            <person name="Cano L.M."/>
            <person name="Grabherr M."/>
            <person name="Kodira C.D."/>
            <person name="Raffaele S."/>
            <person name="Torto-Alalibo T."/>
            <person name="Bozkurt T.O."/>
            <person name="Ah-Fong A.M."/>
            <person name="Alvarado L."/>
            <person name="Anderson V.L."/>
            <person name="Armstrong M.R."/>
            <person name="Avrova A."/>
            <person name="Baxter L."/>
            <person name="Beynon J."/>
            <person name="Boevink P.C."/>
            <person name="Bollmann S.R."/>
            <person name="Bos J.I."/>
            <person name="Bulone V."/>
            <person name="Cai G."/>
            <person name="Cakir C."/>
            <person name="Carrington J.C."/>
            <person name="Chawner M."/>
            <person name="Conti L."/>
            <person name="Costanzo S."/>
            <person name="Ewan R."/>
            <person name="Fahlgren N."/>
            <person name="Fischbach M.A."/>
            <person name="Fugelstad J."/>
            <person name="Gilroy E.M."/>
            <person name="Gnerre S."/>
            <person name="Green P.J."/>
            <person name="Grenville-Briggs L.J."/>
            <person name="Griffith J."/>
            <person name="Grunwald N.J."/>
            <person name="Horn K."/>
            <person name="Horner N.R."/>
            <person name="Hu C.H."/>
            <person name="Huitema E."/>
            <person name="Jeong D.H."/>
            <person name="Jones A.M."/>
            <person name="Jones J.D."/>
            <person name="Jones R.W."/>
            <person name="Karlsson E.K."/>
            <person name="Kunjeti S.G."/>
            <person name="Lamour K."/>
            <person name="Liu Z."/>
            <person name="Ma L."/>
            <person name="Maclean D."/>
            <person name="Chibucos M.C."/>
            <person name="McDonald H."/>
            <person name="McWalters J."/>
            <person name="Meijer H.J."/>
            <person name="Morgan W."/>
            <person name="Morris P.F."/>
            <person name="Munro C.A."/>
            <person name="O'Neill K."/>
            <person name="Ospina-Giraldo M."/>
            <person name="Pinzon A."/>
            <person name="Pritchard L."/>
            <person name="Ramsahoye B."/>
            <person name="Ren Q."/>
            <person name="Restrepo S."/>
            <person name="Roy S."/>
            <person name="Sadanandom A."/>
            <person name="Savidor A."/>
            <person name="Schornack S."/>
            <person name="Schwartz D.C."/>
            <person name="Schumann U.D."/>
            <person name="Schwessinger B."/>
            <person name="Seyer L."/>
            <person name="Sharpe T."/>
            <person name="Silvar C."/>
            <person name="Song J."/>
            <person name="Studholme D.J."/>
            <person name="Sykes S."/>
            <person name="Thines M."/>
            <person name="van de Vondervoort P.J."/>
            <person name="Phuntumart V."/>
            <person name="Wawra S."/>
            <person name="Weide R."/>
            <person name="Win J."/>
            <person name="Young C."/>
            <person name="Zhou S."/>
            <person name="Fry W."/>
            <person name="Meyers B.C."/>
            <person name="van West P."/>
            <person name="Ristaino J."/>
            <person name="Govers F."/>
            <person name="Birch P.R."/>
            <person name="Whisson S.C."/>
            <person name="Judelson H.S."/>
            <person name="Nusbaum C."/>
        </authorList>
    </citation>
    <scope>NUCLEOTIDE SEQUENCE [LARGE SCALE GENOMIC DNA]</scope>
    <source>
        <strain evidence="3">T30-4</strain>
    </source>
</reference>
<dbReference type="RefSeq" id="XP_002895991.1">
    <property type="nucleotide sequence ID" value="XM_002895945.1"/>
</dbReference>